<dbReference type="InterPro" id="IPR027410">
    <property type="entry name" value="TCP-1-like_intermed_sf"/>
</dbReference>
<keyword evidence="11" id="KW-0833">Ubl conjugation pathway</keyword>
<dbReference type="SMART" id="SM00330">
    <property type="entry name" value="PIPKc"/>
    <property type="match status" value="1"/>
</dbReference>
<dbReference type="InterPro" id="IPR044769">
    <property type="entry name" value="PIKfyve_PIPKc"/>
</dbReference>
<dbReference type="SUPFAM" id="SSF56104">
    <property type="entry name" value="SAICAR synthase-like"/>
    <property type="match status" value="2"/>
</dbReference>
<dbReference type="Gene3D" id="3.50.7.10">
    <property type="entry name" value="GroEL"/>
    <property type="match status" value="1"/>
</dbReference>
<evidence type="ECO:0000313" key="20">
    <source>
        <dbReference type="EMBL" id="KAK1739371.1"/>
    </source>
</evidence>
<evidence type="ECO:0000256" key="14">
    <source>
        <dbReference type="PROSITE-ProRule" id="PRU00091"/>
    </source>
</evidence>
<evidence type="ECO:0000256" key="15">
    <source>
        <dbReference type="PROSITE-ProRule" id="PRU00781"/>
    </source>
</evidence>
<feature type="compositionally biased region" description="Basic and acidic residues" evidence="17">
    <location>
        <begin position="632"/>
        <end position="645"/>
    </location>
</feature>
<comment type="subcellular location">
    <subcellularLocation>
        <location evidence="2">Cytoplasm</location>
    </subcellularLocation>
    <subcellularLocation>
        <location evidence="1">Endosome</location>
    </subcellularLocation>
</comment>
<evidence type="ECO:0000256" key="10">
    <source>
        <dbReference type="ARBA" id="ARBA00022777"/>
    </source>
</evidence>
<keyword evidence="7 15" id="KW-0547">Nucleotide-binding</keyword>
<feature type="compositionally biased region" description="Basic and acidic residues" evidence="17">
    <location>
        <begin position="414"/>
        <end position="427"/>
    </location>
</feature>
<feature type="compositionally biased region" description="Low complexity" evidence="17">
    <location>
        <begin position="364"/>
        <end position="373"/>
    </location>
</feature>
<feature type="compositionally biased region" description="Low complexity" evidence="17">
    <location>
        <begin position="236"/>
        <end position="248"/>
    </location>
</feature>
<dbReference type="InterPro" id="IPR027409">
    <property type="entry name" value="GroEL-like_apical_dom_sf"/>
</dbReference>
<reference evidence="20" key="1">
    <citation type="submission" date="2023-06" db="EMBL/GenBank/DDBJ databases">
        <title>Survivors Of The Sea: Transcriptome response of Skeletonema marinoi to long-term dormancy.</title>
        <authorList>
            <person name="Pinder M.I.M."/>
            <person name="Kourtchenko O."/>
            <person name="Robertson E.K."/>
            <person name="Larsson T."/>
            <person name="Maumus F."/>
            <person name="Osuna-Cruz C.M."/>
            <person name="Vancaester E."/>
            <person name="Stenow R."/>
            <person name="Vandepoele K."/>
            <person name="Ploug H."/>
            <person name="Bruchert V."/>
            <person name="Godhe A."/>
            <person name="Topel M."/>
        </authorList>
    </citation>
    <scope>NUCLEOTIDE SEQUENCE</scope>
    <source>
        <strain evidence="20">R05AC</strain>
    </source>
</reference>
<feature type="region of interest" description="Disordered" evidence="17">
    <location>
        <begin position="1674"/>
        <end position="1732"/>
    </location>
</feature>
<feature type="region of interest" description="Disordered" evidence="17">
    <location>
        <begin position="214"/>
        <end position="262"/>
    </location>
</feature>
<evidence type="ECO:0000256" key="3">
    <source>
        <dbReference type="ARBA" id="ARBA00012009"/>
    </source>
</evidence>
<keyword evidence="13 15" id="KW-0067">ATP-binding</keyword>
<evidence type="ECO:0000256" key="4">
    <source>
        <dbReference type="ARBA" id="ARBA00022490"/>
    </source>
</evidence>
<feature type="compositionally biased region" description="Basic and acidic residues" evidence="17">
    <location>
        <begin position="2072"/>
        <end position="2084"/>
    </location>
</feature>
<proteinExistence type="predicted"/>
<evidence type="ECO:0000256" key="8">
    <source>
        <dbReference type="ARBA" id="ARBA00022753"/>
    </source>
</evidence>
<keyword evidence="4" id="KW-0963">Cytoplasm</keyword>
<dbReference type="FunFam" id="3.30.40.10:FF:000510">
    <property type="entry name" value="Phosphatidylinositol 3,5-kinase"/>
    <property type="match status" value="1"/>
</dbReference>
<keyword evidence="16" id="KW-0175">Coiled coil</keyword>
<keyword evidence="9 14" id="KW-0863">Zinc-finger</keyword>
<dbReference type="GO" id="GO:0010008">
    <property type="term" value="C:endosome membrane"/>
    <property type="evidence" value="ECO:0007669"/>
    <property type="project" value="TreeGrafter"/>
</dbReference>
<keyword evidence="6" id="KW-0479">Metal-binding</keyword>
<dbReference type="CDD" id="cd17300">
    <property type="entry name" value="PIPKc_PIKfyve"/>
    <property type="match status" value="1"/>
</dbReference>
<feature type="region of interest" description="Disordered" evidence="17">
    <location>
        <begin position="11"/>
        <end position="55"/>
    </location>
</feature>
<dbReference type="SUPFAM" id="SSF57903">
    <property type="entry name" value="FYVE/PHD zinc finger"/>
    <property type="match status" value="1"/>
</dbReference>
<dbReference type="SMART" id="SM00064">
    <property type="entry name" value="FYVE"/>
    <property type="match status" value="1"/>
</dbReference>
<feature type="region of interest" description="Disordered" evidence="17">
    <location>
        <begin position="77"/>
        <end position="106"/>
    </location>
</feature>
<protein>
    <recommendedName>
        <fullName evidence="3">1-phosphatidylinositol-3-phosphate 5-kinase</fullName>
        <ecNumber evidence="3">2.7.1.150</ecNumber>
    </recommendedName>
</protein>
<sequence length="2211" mass="242189">MLNNLLKVVAGDNSAAGPSSSTTTFSNAAANSSGGSVSQQSTARPTSPSNSASSNIDISNAIGGWMSGIQETFHKNEKTASVGAGQSSGSSRRRGARAFYSEPGNNNISSATAISASPSMMDNSVAQHLYQVVDDKEAYLNYDHYMNENSSADEIMTGKRSSSRSSSARKQRVVSLSEEDLVDRMLSQFPEFGTNRPTPFTAIDDDDIIDNYSTAGVGGATSPGSVAVAEKDVGDNNSNPTPNNNNGPAGEDDPQVMSPNSRFFTDDASDMIGKFFFGTSASTLQSPVARHPPPTPSTLKNAGSSSSSLSTMASTASGAQYSTKNKRGIIDGRLTPSGGVVVVGQKKDYSDGSAVQQQHEETGDGTTVTTATPVEGRNENYSSVWDQDEIDLWSNTSAIVPPSPSTMSVPGPKVEPKTMNDNNSRKRDLQKKRQNWDALVASNCSPTTSLLNGDGAMESGSGGGSANGTASLAFGMGGGEVPSLLPIMNDENLARMGPLTQQQQSMKVVAPTSEGGDDRQVAKPKGGAVVVDDGKDHWMPDKLCKHCYSCEAPFTVLRRKHHCRVCGMIFCSTCSAYFVQISEASSLTDSASGVKPRDNKGAYGTMRTCKMCYDHLSERGLGVIMRGVETESKAGEIGSNDEKHSPTTPTDNQPTMDVRSSVATPDILLPSDAPVTSSELSEQFAGFQGEKSGGDFHALSITKQRLDNERRKREEAERLEAEKAAAAAAAAEEEALAAQEDTSLRGSFRLKSRLGSVRQLKWKSSSNLRGDRTSTEPTAEQNTLDAAIGDAVADERSEAPGHFQTSSYQGIALAESTSGIEEALLRPNQSKDTKLSAKIHLGMVAADYLEKLGRELLQTDGPRLLKEIKEACAPSKSDETKLKDLWVDTLMTLATRCCATVEPDVKNGDLLDIRPYCKVKTIPGGSVLDSVYMSGVVFHKNVSHKRMARAIQNAKIMMLSGGIEYTRTENQIASLDTLLEQEERYMEIIVSKMFKLKPDVLIVGKSVCRKAQELLLRANIVLIQYVKPSLMSRIARQTGATVLSSIDHVMNSTILGHCRRFRLVSFRDNDVWADDDVWESGLMKEPSPEQKVVSTLLQQVKLPNHERQAALAAKKLGEGVLDGMDAVKFGLAKRGVVKTFCMIEGCPKELGCTVVLRGASRPALKQVKRVLKFLINAAYNMKLETSYLLERCARLPQSYKIPPVPCSSSSLCVDFGQPPSGRKVRPWNGGKNDPTQRSISGKVTPLDHQAILITSVWMTNKTQCCPAEVKGICYYSVQDVSLGQFLRDSCFNLSLKCQNLSCKKSVIDHSLSFIHNDGLIDITVERMDNPIPTSALKQQQEDIDSSESDEPIATWTYCTKCGIVVTPLIFLSKQTWQWSFGKFLEVYFYNRDALMNAPGHRCACELQSKSVLYFGCGNLAARFTYEKLSPYSVFCRRHLPFDETFHHAHSLQEMENISVSSSDLFVRFDRQIEAITRETRDLFGSAVNKPEHLQAVLSELNLVSAEVDNASKVLQEKISTVTAKYSDNSDGAKTKRREYNEALFNFPWYSRRYLFTLASAWNERLSAAGQVVSAMKKIQHSGGSSRGDSTVPAIGDASTDDVIDGMRRIRQLQETYSRNYNVKNMTVARGQKGESLFEGNVLPDGRVAADDEEYDSDNDIDFEDDIDADVLASRNRMQGPQVSSLAKRSSRPKKSLRQRASDEYKQSSITSDTNPVPLDYSNNYDTSGQLEGRNKTVTAGGAVKSALNRFFNRGVNREDPFVVDLGFIGKGRPRLQLGIGGIVIPVFDDQPSTIIAHSLASTDYDVQFQQFVAASTSESRSKPSHGTSRKEIERRMLGRNKSHIKHTFRDFDEKGQQLCKFVCTTFWSLQFNAVRHAFMNPSIATSGKESSSEGMTGASTPPTGFDIEKSYIRSLATSFAWAASGGKSGASFSRTSDNRFVIKCISRTELQMFLDCAPAYFEYLSKAFFHGLPTVLCKIVGVYQIGYHNRVTGKRTMEQVAVMQNIFYGRKISKIFDLKGSLRGRFTRQGNLEKDQHSKRSSYHRRSTGSSDSESSGSDEEDDESLSIASDGSEKDENDKDGKAKAASIPTLLDGDFLEFTSGRPLPLTDRAKAVFHMSILNDTLFLSIINVLDYSILVGIDEEKMELVVGIIDFMRQYDILKQMERVGKSLPMVVGSEAPTIIQPPLYKARFTNAMERYFMTVPNKWTTI</sequence>
<dbReference type="SUPFAM" id="SSF52029">
    <property type="entry name" value="GroEL apical domain-like"/>
    <property type="match status" value="1"/>
</dbReference>
<keyword evidence="12" id="KW-0862">Zinc</keyword>
<feature type="region of interest" description="Disordered" evidence="17">
    <location>
        <begin position="399"/>
        <end position="465"/>
    </location>
</feature>
<evidence type="ECO:0000256" key="1">
    <source>
        <dbReference type="ARBA" id="ARBA00004177"/>
    </source>
</evidence>
<dbReference type="InterPro" id="IPR002423">
    <property type="entry name" value="Cpn60/GroEL/TCP-1"/>
</dbReference>
<evidence type="ECO:0000256" key="5">
    <source>
        <dbReference type="ARBA" id="ARBA00022679"/>
    </source>
</evidence>
<feature type="region of interest" description="Disordered" evidence="17">
    <location>
        <begin position="1579"/>
        <end position="1598"/>
    </location>
</feature>
<dbReference type="EMBL" id="JATAAI010000018">
    <property type="protein sequence ID" value="KAK1739371.1"/>
    <property type="molecule type" value="Genomic_DNA"/>
</dbReference>
<dbReference type="GO" id="GO:0046854">
    <property type="term" value="P:phosphatidylinositol phosphate biosynthetic process"/>
    <property type="evidence" value="ECO:0007669"/>
    <property type="project" value="TreeGrafter"/>
</dbReference>
<feature type="region of interest" description="Disordered" evidence="17">
    <location>
        <begin position="2027"/>
        <end position="2084"/>
    </location>
</feature>
<organism evidence="20 21">
    <name type="scientific">Skeletonema marinoi</name>
    <dbReference type="NCBI Taxonomy" id="267567"/>
    <lineage>
        <taxon>Eukaryota</taxon>
        <taxon>Sar</taxon>
        <taxon>Stramenopiles</taxon>
        <taxon>Ochrophyta</taxon>
        <taxon>Bacillariophyta</taxon>
        <taxon>Coscinodiscophyceae</taxon>
        <taxon>Thalassiosirophycidae</taxon>
        <taxon>Thalassiosirales</taxon>
        <taxon>Skeletonemataceae</taxon>
        <taxon>Skeletonema</taxon>
        <taxon>Skeletonema marinoi-dohrnii complex</taxon>
    </lineage>
</organism>
<evidence type="ECO:0000256" key="12">
    <source>
        <dbReference type="ARBA" id="ARBA00022833"/>
    </source>
</evidence>
<dbReference type="InterPro" id="IPR000306">
    <property type="entry name" value="Znf_FYVE"/>
</dbReference>
<dbReference type="Proteomes" id="UP001224775">
    <property type="component" value="Unassembled WGS sequence"/>
</dbReference>
<feature type="compositionally biased region" description="Polar residues" evidence="17">
    <location>
        <begin position="646"/>
        <end position="655"/>
    </location>
</feature>
<dbReference type="PANTHER" id="PTHR45748">
    <property type="entry name" value="1-PHOSPHATIDYLINOSITOL 3-PHOSPHATE 5-KINASE-RELATED"/>
    <property type="match status" value="1"/>
</dbReference>
<keyword evidence="10 15" id="KW-0418">Kinase</keyword>
<keyword evidence="8" id="KW-0967">Endosome</keyword>
<evidence type="ECO:0000259" key="19">
    <source>
        <dbReference type="PROSITE" id="PS51455"/>
    </source>
</evidence>
<keyword evidence="21" id="KW-1185">Reference proteome</keyword>
<name>A0AAD8Y477_9STRA</name>
<dbReference type="InterPro" id="IPR002498">
    <property type="entry name" value="PInositol-4-P-4/5-kinase_core"/>
</dbReference>
<feature type="compositionally biased region" description="Polar residues" evidence="17">
    <location>
        <begin position="1675"/>
        <end position="1687"/>
    </location>
</feature>
<dbReference type="InterPro" id="IPR017455">
    <property type="entry name" value="Znf_FYVE-rel"/>
</dbReference>
<dbReference type="PROSITE" id="PS51455">
    <property type="entry name" value="PIPK"/>
    <property type="match status" value="1"/>
</dbReference>
<evidence type="ECO:0000256" key="6">
    <source>
        <dbReference type="ARBA" id="ARBA00022723"/>
    </source>
</evidence>
<dbReference type="GO" id="GO:0000285">
    <property type="term" value="F:1-phosphatidylinositol-3-phosphate 5-kinase activity"/>
    <property type="evidence" value="ECO:0007669"/>
    <property type="project" value="UniProtKB-EC"/>
</dbReference>
<feature type="region of interest" description="Disordered" evidence="17">
    <location>
        <begin position="632"/>
        <end position="658"/>
    </location>
</feature>
<dbReference type="InterPro" id="IPR011011">
    <property type="entry name" value="Znf_FYVE_PHD"/>
</dbReference>
<evidence type="ECO:0000256" key="7">
    <source>
        <dbReference type="ARBA" id="ARBA00022741"/>
    </source>
</evidence>
<feature type="compositionally biased region" description="Polar residues" evidence="17">
    <location>
        <begin position="1706"/>
        <end position="1729"/>
    </location>
</feature>
<comment type="caution">
    <text evidence="20">The sequence shown here is derived from an EMBL/GenBank/DDBJ whole genome shotgun (WGS) entry which is preliminary data.</text>
</comment>
<dbReference type="GO" id="GO:0008270">
    <property type="term" value="F:zinc ion binding"/>
    <property type="evidence" value="ECO:0007669"/>
    <property type="project" value="UniProtKB-KW"/>
</dbReference>
<dbReference type="SUPFAM" id="SSF54849">
    <property type="entry name" value="GroEL-intermediate domain like"/>
    <property type="match status" value="1"/>
</dbReference>
<dbReference type="GO" id="GO:0005524">
    <property type="term" value="F:ATP binding"/>
    <property type="evidence" value="ECO:0007669"/>
    <property type="project" value="UniProtKB-UniRule"/>
</dbReference>
<dbReference type="Pfam" id="PF01504">
    <property type="entry name" value="PIP5K"/>
    <property type="match status" value="1"/>
</dbReference>
<feature type="coiled-coil region" evidence="16">
    <location>
        <begin position="699"/>
        <end position="741"/>
    </location>
</feature>
<evidence type="ECO:0000256" key="9">
    <source>
        <dbReference type="ARBA" id="ARBA00022771"/>
    </source>
</evidence>
<evidence type="ECO:0000256" key="17">
    <source>
        <dbReference type="SAM" id="MobiDB-lite"/>
    </source>
</evidence>
<feature type="region of interest" description="Disordered" evidence="17">
    <location>
        <begin position="153"/>
        <end position="175"/>
    </location>
</feature>
<keyword evidence="5 15" id="KW-0808">Transferase</keyword>
<dbReference type="EC" id="2.7.1.150" evidence="3"/>
<evidence type="ECO:0000259" key="18">
    <source>
        <dbReference type="PROSITE" id="PS50178"/>
    </source>
</evidence>
<feature type="compositionally biased region" description="Polar residues" evidence="17">
    <location>
        <begin position="442"/>
        <end position="451"/>
    </location>
</feature>
<dbReference type="InterPro" id="IPR027484">
    <property type="entry name" value="PInositol-4-P-5-kinase_N"/>
</dbReference>
<feature type="region of interest" description="Disordered" evidence="17">
    <location>
        <begin position="1815"/>
        <end position="1836"/>
    </location>
</feature>
<feature type="domain" description="FYVE-type" evidence="18">
    <location>
        <begin position="541"/>
        <end position="617"/>
    </location>
</feature>
<feature type="compositionally biased region" description="Basic residues" evidence="17">
    <location>
        <begin position="1688"/>
        <end position="1697"/>
    </location>
</feature>
<dbReference type="PROSITE" id="PS50178">
    <property type="entry name" value="ZF_FYVE"/>
    <property type="match status" value="1"/>
</dbReference>
<dbReference type="Gene3D" id="3.30.40.10">
    <property type="entry name" value="Zinc/RING finger domain, C3HC4 (zinc finger)"/>
    <property type="match status" value="1"/>
</dbReference>
<accession>A0AAD8Y477</accession>
<feature type="domain" description="PIPK" evidence="19">
    <location>
        <begin position="1815"/>
        <end position="2201"/>
    </location>
</feature>
<dbReference type="PANTHER" id="PTHR45748:SF7">
    <property type="entry name" value="1-PHOSPHATIDYLINOSITOL 3-PHOSPHATE 5-KINASE-RELATED"/>
    <property type="match status" value="1"/>
</dbReference>
<dbReference type="Pfam" id="PF00118">
    <property type="entry name" value="Cpn60_TCP1"/>
    <property type="match status" value="1"/>
</dbReference>
<feature type="compositionally biased region" description="Low complexity" evidence="17">
    <location>
        <begin position="80"/>
        <end position="90"/>
    </location>
</feature>
<feature type="region of interest" description="Disordered" evidence="17">
    <location>
        <begin position="284"/>
        <end position="320"/>
    </location>
</feature>
<dbReference type="InterPro" id="IPR027483">
    <property type="entry name" value="PInositol-4-P-4/5-kinase_C_sf"/>
</dbReference>
<evidence type="ECO:0000256" key="2">
    <source>
        <dbReference type="ARBA" id="ARBA00004496"/>
    </source>
</evidence>
<dbReference type="Gene3D" id="3.30.810.10">
    <property type="entry name" value="2-Layer Sandwich"/>
    <property type="match status" value="1"/>
</dbReference>
<gene>
    <name evidence="20" type="ORF">QTG54_009914</name>
</gene>
<evidence type="ECO:0000256" key="11">
    <source>
        <dbReference type="ARBA" id="ARBA00022786"/>
    </source>
</evidence>
<dbReference type="Gene3D" id="3.30.800.10">
    <property type="entry name" value="Phosphatidylinositol Phosphate Kinase II Beta"/>
    <property type="match status" value="1"/>
</dbReference>
<dbReference type="InterPro" id="IPR013083">
    <property type="entry name" value="Znf_RING/FYVE/PHD"/>
</dbReference>
<evidence type="ECO:0000256" key="16">
    <source>
        <dbReference type="SAM" id="Coils"/>
    </source>
</evidence>
<feature type="compositionally biased region" description="Low complexity" evidence="17">
    <location>
        <begin position="302"/>
        <end position="319"/>
    </location>
</feature>
<evidence type="ECO:0000256" key="13">
    <source>
        <dbReference type="ARBA" id="ARBA00022840"/>
    </source>
</evidence>
<feature type="region of interest" description="Disordered" evidence="17">
    <location>
        <begin position="354"/>
        <end position="373"/>
    </location>
</feature>
<evidence type="ECO:0000313" key="21">
    <source>
        <dbReference type="Proteomes" id="UP001224775"/>
    </source>
</evidence>
<dbReference type="Pfam" id="PF01363">
    <property type="entry name" value="FYVE"/>
    <property type="match status" value="1"/>
</dbReference>
<feature type="compositionally biased region" description="Low complexity" evidence="17">
    <location>
        <begin position="19"/>
        <end position="55"/>
    </location>
</feature>